<evidence type="ECO:0000313" key="1">
    <source>
        <dbReference type="EnsemblPlants" id="ONIVA04G02560.1"/>
    </source>
</evidence>
<accession>A0A0E0GXU7</accession>
<dbReference type="Gramene" id="ONIVA04G02560.1">
    <property type="protein sequence ID" value="ONIVA04G02560.1"/>
    <property type="gene ID" value="ONIVA04G02560"/>
</dbReference>
<dbReference type="OMA" id="QKHVALM"/>
<dbReference type="STRING" id="4536.A0A0E0GXU7"/>
<reference evidence="1" key="1">
    <citation type="submission" date="2015-04" db="UniProtKB">
        <authorList>
            <consortium name="EnsemblPlants"/>
        </authorList>
    </citation>
    <scope>IDENTIFICATION</scope>
    <source>
        <strain evidence="1">SL10</strain>
    </source>
</reference>
<evidence type="ECO:0000313" key="2">
    <source>
        <dbReference type="Proteomes" id="UP000006591"/>
    </source>
</evidence>
<dbReference type="PANTHER" id="PTHR42678:SF26">
    <property type="entry name" value="OS04G0183500 PROTEIN"/>
    <property type="match status" value="1"/>
</dbReference>
<dbReference type="Proteomes" id="UP000006591">
    <property type="component" value="Chromosome 4"/>
</dbReference>
<keyword evidence="2" id="KW-1185">Reference proteome</keyword>
<dbReference type="Gene3D" id="3.90.1300.10">
    <property type="entry name" value="Amidase signature (AS) domain"/>
    <property type="match status" value="1"/>
</dbReference>
<name>A0A0E0GXU7_ORYNI</name>
<organism evidence="1">
    <name type="scientific">Oryza nivara</name>
    <name type="common">Indian wild rice</name>
    <name type="synonym">Oryza sativa f. spontanea</name>
    <dbReference type="NCBI Taxonomy" id="4536"/>
    <lineage>
        <taxon>Eukaryota</taxon>
        <taxon>Viridiplantae</taxon>
        <taxon>Streptophyta</taxon>
        <taxon>Embryophyta</taxon>
        <taxon>Tracheophyta</taxon>
        <taxon>Spermatophyta</taxon>
        <taxon>Magnoliopsida</taxon>
        <taxon>Liliopsida</taxon>
        <taxon>Poales</taxon>
        <taxon>Poaceae</taxon>
        <taxon>BOP clade</taxon>
        <taxon>Oryzoideae</taxon>
        <taxon>Oryzeae</taxon>
        <taxon>Oryzinae</taxon>
        <taxon>Oryza</taxon>
    </lineage>
</organism>
<protein>
    <recommendedName>
        <fullName evidence="3">Amidase domain-containing protein</fullName>
    </recommendedName>
</protein>
<evidence type="ECO:0008006" key="3">
    <source>
        <dbReference type="Google" id="ProtNLM"/>
    </source>
</evidence>
<dbReference type="EnsemblPlants" id="ONIVA04G02560.1">
    <property type="protein sequence ID" value="ONIVA04G02560.1"/>
    <property type="gene ID" value="ONIVA04G02560"/>
</dbReference>
<dbReference type="HOGENOM" id="CLU_009600_2_1_1"/>
<reference evidence="1" key="2">
    <citation type="submission" date="2018-04" db="EMBL/GenBank/DDBJ databases">
        <title>OnivRS2 (Oryza nivara Reference Sequence Version 2).</title>
        <authorList>
            <person name="Zhang J."/>
            <person name="Kudrna D."/>
            <person name="Lee S."/>
            <person name="Talag J."/>
            <person name="Rajasekar S."/>
            <person name="Welchert J."/>
            <person name="Hsing Y.-I."/>
            <person name="Wing R.A."/>
        </authorList>
    </citation>
    <scope>NUCLEOTIDE SEQUENCE [LARGE SCALE GENOMIC DNA]</scope>
    <source>
        <strain evidence="1">SL10</strain>
    </source>
</reference>
<dbReference type="AlphaFoldDB" id="A0A0E0GXU7"/>
<sequence>MSDFVVQWDNSDDRDSLGVSDAVHVLDNIVGFDALDAEATGASSKYIPPGGYGHFLRMDGLKGKRIGIPNGFFTKEKYGKKQLMVYQKHVALMREHGAMVIENIGTTENQTEVKNHLFEIDLVAMKAEFKLSLNAYLSDLLYSPVRSLADVIAFNNAHPVEERLKDFGQSFLTDSQKTNGIGPREKTVLKILKEISTYVLEKLMKKHQLDAIVTPNSDASTIFAIGGMPAIAVPAGYDNQGVPFAICFGGLKGYEPRLIEMAYAFEQATKVRRMPRYKH</sequence>
<dbReference type="InterPro" id="IPR036928">
    <property type="entry name" value="AS_sf"/>
</dbReference>
<dbReference type="eggNOG" id="KOG1211">
    <property type="taxonomic scope" value="Eukaryota"/>
</dbReference>
<proteinExistence type="predicted"/>
<dbReference type="PANTHER" id="PTHR42678">
    <property type="entry name" value="AMIDASE"/>
    <property type="match status" value="1"/>
</dbReference>
<dbReference type="SUPFAM" id="SSF75304">
    <property type="entry name" value="Amidase signature (AS) enzymes"/>
    <property type="match status" value="1"/>
</dbReference>